<proteinExistence type="predicted"/>
<dbReference type="AlphaFoldDB" id="A0A5J4NI39"/>
<evidence type="ECO:0000313" key="2">
    <source>
        <dbReference type="Proteomes" id="UP000324629"/>
    </source>
</evidence>
<feature type="non-terminal residue" evidence="1">
    <location>
        <position position="1"/>
    </location>
</feature>
<keyword evidence="2" id="KW-1185">Reference proteome</keyword>
<protein>
    <submittedName>
        <fullName evidence="1">Uncharacterized protein</fullName>
    </submittedName>
</protein>
<dbReference type="EMBL" id="QNGE01002764">
    <property type="protein sequence ID" value="KAA3675031.1"/>
    <property type="molecule type" value="Genomic_DNA"/>
</dbReference>
<evidence type="ECO:0000313" key="1">
    <source>
        <dbReference type="EMBL" id="KAA3675031.1"/>
    </source>
</evidence>
<sequence length="71" mass="8145">FTPKKGIPVYTANRLQRWVTLLIGCDFELQFVQTTKFGHADILSRLIVDGTENNREQEAVIVLELILMLNI</sequence>
<comment type="caution">
    <text evidence="1">The sequence shown here is derived from an EMBL/GenBank/DDBJ whole genome shotgun (WGS) entry which is preliminary data.</text>
</comment>
<reference evidence="1 2" key="1">
    <citation type="journal article" date="2019" name="Gigascience">
        <title>Whole-genome sequence of the oriental lung fluke Paragonimus westermani.</title>
        <authorList>
            <person name="Oey H."/>
            <person name="Zakrzewski M."/>
            <person name="Narain K."/>
            <person name="Devi K.R."/>
            <person name="Agatsuma T."/>
            <person name="Nawaratna S."/>
            <person name="Gobert G.N."/>
            <person name="Jones M.K."/>
            <person name="Ragan M.A."/>
            <person name="McManus D.P."/>
            <person name="Krause L."/>
        </authorList>
    </citation>
    <scope>NUCLEOTIDE SEQUENCE [LARGE SCALE GENOMIC DNA]</scope>
    <source>
        <strain evidence="1 2">IND2009</strain>
    </source>
</reference>
<name>A0A5J4NI39_9TREM</name>
<organism evidence="1 2">
    <name type="scientific">Paragonimus westermani</name>
    <dbReference type="NCBI Taxonomy" id="34504"/>
    <lineage>
        <taxon>Eukaryota</taxon>
        <taxon>Metazoa</taxon>
        <taxon>Spiralia</taxon>
        <taxon>Lophotrochozoa</taxon>
        <taxon>Platyhelminthes</taxon>
        <taxon>Trematoda</taxon>
        <taxon>Digenea</taxon>
        <taxon>Plagiorchiida</taxon>
        <taxon>Troglotremata</taxon>
        <taxon>Troglotrematidae</taxon>
        <taxon>Paragonimus</taxon>
    </lineage>
</organism>
<accession>A0A5J4NI39</accession>
<dbReference type="Proteomes" id="UP000324629">
    <property type="component" value="Unassembled WGS sequence"/>
</dbReference>
<gene>
    <name evidence="1" type="ORF">DEA37_0001260</name>
</gene>